<sequence>MVAVNVPLHWLRPDTICQRYRLQNYAILNDSNRTLDESQPVLRESSSSEYYFGNLTFGSLARPAGPGPIAWKDLPELSRDIIAFCNARRLCEQRMPDISESMNLVREFVDLSFGREPAHLVLVCIYRFIRSHIRVPMQAKRHVGADGRVATATMMEFARNGYFDDPANALAGRSSRCIPRRSATMIMSGPSRLSPCPRPPAPRTPTLPSESASKPPLVSPSSPSTSPSTSPSREPSPYSTSRVGSPSSPSEELFVSAPPTPQVSSPPTDPARTQSSGPDPGDRNLTDHDENRYATTINKELHHQVIHLIDGIRKFRDHDISRLHTIISELEVQTECNSPQGLFLYLKNHTLPHLHRMYEDVIHEQSATTIDQEVDDLVDKIRSFHDHDASRLTAIISELNVQSAEGNSTPQELTLYVKTHTLPRLHRMYEDVVYENLQALLQHVQELVDRQCDTASLMEELRRQTTSATNPNSLHRRNERLEAGHEYLSQPVANLVTHDREV</sequence>
<feature type="compositionally biased region" description="Pro residues" evidence="1">
    <location>
        <begin position="196"/>
        <end position="205"/>
    </location>
</feature>
<keyword evidence="3" id="KW-1185">Reference proteome</keyword>
<evidence type="ECO:0000313" key="2">
    <source>
        <dbReference type="EMBL" id="KJX96339.1"/>
    </source>
</evidence>
<accession>A0A0F4GFY4</accession>
<feature type="region of interest" description="Disordered" evidence="1">
    <location>
        <begin position="186"/>
        <end position="288"/>
    </location>
</feature>
<protein>
    <submittedName>
        <fullName evidence="2">Uncharacterized protein</fullName>
    </submittedName>
</protein>
<reference evidence="2 3" key="1">
    <citation type="submission" date="2015-03" db="EMBL/GenBank/DDBJ databases">
        <title>RNA-seq based gene annotation and comparative genomics of four Zymoseptoria species reveal species-specific pathogenicity related genes and transposable element activity.</title>
        <authorList>
            <person name="Grandaubert J."/>
            <person name="Bhattacharyya A."/>
            <person name="Stukenbrock E.H."/>
        </authorList>
    </citation>
    <scope>NUCLEOTIDE SEQUENCE [LARGE SCALE GENOMIC DNA]</scope>
    <source>
        <strain evidence="2 3">Zb18110</strain>
    </source>
</reference>
<evidence type="ECO:0000256" key="1">
    <source>
        <dbReference type="SAM" id="MobiDB-lite"/>
    </source>
</evidence>
<comment type="caution">
    <text evidence="2">The sequence shown here is derived from an EMBL/GenBank/DDBJ whole genome shotgun (WGS) entry which is preliminary data.</text>
</comment>
<gene>
    <name evidence="2" type="ORF">TI39_contig670g00002</name>
</gene>
<dbReference type="EMBL" id="LAFY01000662">
    <property type="protein sequence ID" value="KJX96339.1"/>
    <property type="molecule type" value="Genomic_DNA"/>
</dbReference>
<dbReference type="OrthoDB" id="10470220at2759"/>
<evidence type="ECO:0000313" key="3">
    <source>
        <dbReference type="Proteomes" id="UP000033647"/>
    </source>
</evidence>
<dbReference type="Proteomes" id="UP000033647">
    <property type="component" value="Unassembled WGS sequence"/>
</dbReference>
<feature type="compositionally biased region" description="Low complexity" evidence="1">
    <location>
        <begin position="206"/>
        <end position="250"/>
    </location>
</feature>
<organism evidence="2 3">
    <name type="scientific">Zymoseptoria brevis</name>
    <dbReference type="NCBI Taxonomy" id="1047168"/>
    <lineage>
        <taxon>Eukaryota</taxon>
        <taxon>Fungi</taxon>
        <taxon>Dikarya</taxon>
        <taxon>Ascomycota</taxon>
        <taxon>Pezizomycotina</taxon>
        <taxon>Dothideomycetes</taxon>
        <taxon>Dothideomycetidae</taxon>
        <taxon>Mycosphaerellales</taxon>
        <taxon>Mycosphaerellaceae</taxon>
        <taxon>Zymoseptoria</taxon>
    </lineage>
</organism>
<feature type="compositionally biased region" description="Polar residues" evidence="1">
    <location>
        <begin position="262"/>
        <end position="277"/>
    </location>
</feature>
<name>A0A0F4GFY4_9PEZI</name>
<dbReference type="AlphaFoldDB" id="A0A0F4GFY4"/>
<proteinExistence type="predicted"/>